<keyword evidence="1" id="KW-0597">Phosphoprotein</keyword>
<evidence type="ECO:0000313" key="8">
    <source>
        <dbReference type="EMBL" id="CAE8720954.1"/>
    </source>
</evidence>
<evidence type="ECO:0000256" key="5">
    <source>
        <dbReference type="ARBA" id="ARBA00023128"/>
    </source>
</evidence>
<evidence type="ECO:0000256" key="1">
    <source>
        <dbReference type="ARBA" id="ARBA00022553"/>
    </source>
</evidence>
<keyword evidence="4" id="KW-0460">Magnesium</keyword>
<evidence type="ECO:0000259" key="7">
    <source>
        <dbReference type="SMART" id="SM00485"/>
    </source>
</evidence>
<dbReference type="Pfam" id="PF16916">
    <property type="entry name" value="ZT_dimer"/>
    <property type="match status" value="1"/>
</dbReference>
<proteinExistence type="predicted"/>
<dbReference type="PANTHER" id="PTHR11081">
    <property type="entry name" value="FLAP ENDONUCLEASE FAMILY MEMBER"/>
    <property type="match status" value="1"/>
</dbReference>
<comment type="caution">
    <text evidence="8">The sequence shown here is derived from an EMBL/GenBank/DDBJ whole genome shotgun (WGS) entry which is preliminary data.</text>
</comment>
<dbReference type="SUPFAM" id="SSF160240">
    <property type="entry name" value="Cation efflux protein cytoplasmic domain-like"/>
    <property type="match status" value="1"/>
</dbReference>
<dbReference type="SUPFAM" id="SSF88723">
    <property type="entry name" value="PIN domain-like"/>
    <property type="match status" value="1"/>
</dbReference>
<gene>
    <name evidence="8" type="ORF">PGLA2088_LOCUS41634</name>
</gene>
<evidence type="ECO:0000256" key="3">
    <source>
        <dbReference type="ARBA" id="ARBA00022759"/>
    </source>
</evidence>
<dbReference type="Pfam" id="PF00867">
    <property type="entry name" value="XPG_I"/>
    <property type="match status" value="1"/>
</dbReference>
<feature type="domain" description="XPG N-terminal" evidence="7">
    <location>
        <begin position="148"/>
        <end position="236"/>
    </location>
</feature>
<keyword evidence="3" id="KW-0378">Hydrolase</keyword>
<feature type="region of interest" description="Disordered" evidence="6">
    <location>
        <begin position="1"/>
        <end position="20"/>
    </location>
</feature>
<evidence type="ECO:0000313" key="9">
    <source>
        <dbReference type="Proteomes" id="UP000626109"/>
    </source>
</evidence>
<dbReference type="Gene3D" id="3.30.70.1350">
    <property type="entry name" value="Cation efflux protein, cytoplasmic domain"/>
    <property type="match status" value="1"/>
</dbReference>
<evidence type="ECO:0000256" key="4">
    <source>
        <dbReference type="ARBA" id="ARBA00022842"/>
    </source>
</evidence>
<dbReference type="InterPro" id="IPR029060">
    <property type="entry name" value="PIN-like_dom_sf"/>
</dbReference>
<keyword evidence="3" id="KW-0255">Endonuclease</keyword>
<keyword evidence="2" id="KW-0479">Metal-binding</keyword>
<dbReference type="Gene3D" id="3.40.50.1010">
    <property type="entry name" value="5'-nuclease"/>
    <property type="match status" value="1"/>
</dbReference>
<accession>A0A813L7Q9</accession>
<dbReference type="InterPro" id="IPR036837">
    <property type="entry name" value="Cation_efflux_CTD_sf"/>
</dbReference>
<keyword evidence="3" id="KW-0540">Nuclease</keyword>
<evidence type="ECO:0000256" key="2">
    <source>
        <dbReference type="ARBA" id="ARBA00022723"/>
    </source>
</evidence>
<sequence length="439" mass="48129">AAAAELAEGAGEAGAEAPSRMNRCNRAALARTIASVQGVRNHTLRTRRMGPYCLVDVTIIVDARISASAASMIAETLHDRVIVDFRPAVTDVLVHVDPDGSPQSHRLETHAEATSVMDAINPEEVEALVRAALLEELALAVLLVREGMGILRLVPFLRKHCGHVVRPLRPEGLKGRRVWVDVHGPLYRCAYRSPGNSQGKRLEAFGMQPVFVFASAPKPAKVEHTLIERARKRDVQQARGQKALEDLRSILGQLEELGAAHSMQRKYNERCLESHFARHAIAIPADAYQMVKYALTQRGSKVIQARSGDAEEEAAKSSAPEDLVASEDLDALIHEAPSVLRFIDRLGADMEFDPEDVRVPSVINLSEVMAGLGFTKHKQLVDFAILCGCDFAAKLKGIRPIHAHRIILKHGSIGRSRMTAAAKATRDILEGWMPILQED</sequence>
<dbReference type="Proteomes" id="UP000626109">
    <property type="component" value="Unassembled WGS sequence"/>
</dbReference>
<dbReference type="InterPro" id="IPR006086">
    <property type="entry name" value="XPG-I_dom"/>
</dbReference>
<dbReference type="GO" id="GO:0046872">
    <property type="term" value="F:metal ion binding"/>
    <property type="evidence" value="ECO:0007669"/>
    <property type="project" value="UniProtKB-KW"/>
</dbReference>
<dbReference type="Gene3D" id="1.10.150.20">
    <property type="entry name" value="5' to 3' exonuclease, C-terminal subdomain"/>
    <property type="match status" value="1"/>
</dbReference>
<feature type="non-terminal residue" evidence="8">
    <location>
        <position position="439"/>
    </location>
</feature>
<dbReference type="PANTHER" id="PTHR11081:SF9">
    <property type="entry name" value="FLAP ENDONUCLEASE 1"/>
    <property type="match status" value="1"/>
</dbReference>
<name>A0A813L7Q9_POLGL</name>
<dbReference type="InterPro" id="IPR027470">
    <property type="entry name" value="Cation_efflux_CTD"/>
</dbReference>
<evidence type="ECO:0000256" key="6">
    <source>
        <dbReference type="SAM" id="MobiDB-lite"/>
    </source>
</evidence>
<keyword evidence="5" id="KW-0496">Mitochondrion</keyword>
<organism evidence="8 9">
    <name type="scientific">Polarella glacialis</name>
    <name type="common">Dinoflagellate</name>
    <dbReference type="NCBI Taxonomy" id="89957"/>
    <lineage>
        <taxon>Eukaryota</taxon>
        <taxon>Sar</taxon>
        <taxon>Alveolata</taxon>
        <taxon>Dinophyceae</taxon>
        <taxon>Suessiales</taxon>
        <taxon>Suessiaceae</taxon>
        <taxon>Polarella</taxon>
    </lineage>
</organism>
<reference evidence="8" key="1">
    <citation type="submission" date="2021-02" db="EMBL/GenBank/DDBJ databases">
        <authorList>
            <person name="Dougan E. K."/>
            <person name="Rhodes N."/>
            <person name="Thang M."/>
            <person name="Chan C."/>
        </authorList>
    </citation>
    <scope>NUCLEOTIDE SEQUENCE</scope>
</reference>
<dbReference type="GO" id="GO:0017108">
    <property type="term" value="F:5'-flap endonuclease activity"/>
    <property type="evidence" value="ECO:0007669"/>
    <property type="project" value="TreeGrafter"/>
</dbReference>
<dbReference type="EMBL" id="CAJNNW010033932">
    <property type="protein sequence ID" value="CAE8720954.1"/>
    <property type="molecule type" value="Genomic_DNA"/>
</dbReference>
<feature type="compositionally biased region" description="Low complexity" evidence="6">
    <location>
        <begin position="1"/>
        <end position="17"/>
    </location>
</feature>
<dbReference type="SMART" id="SM00485">
    <property type="entry name" value="XPGN"/>
    <property type="match status" value="1"/>
</dbReference>
<dbReference type="AlphaFoldDB" id="A0A813L7Q9"/>
<dbReference type="InterPro" id="IPR006084">
    <property type="entry name" value="XPG/Rad2"/>
</dbReference>
<dbReference type="InterPro" id="IPR006085">
    <property type="entry name" value="XPG_DNA_repair_N"/>
</dbReference>
<protein>
    <recommendedName>
        <fullName evidence="7">XPG N-terminal domain-containing protein</fullName>
    </recommendedName>
</protein>